<dbReference type="Proteomes" id="UP000238479">
    <property type="component" value="Chromosome 5"/>
</dbReference>
<organism evidence="1 2">
    <name type="scientific">Rosa chinensis</name>
    <name type="common">China rose</name>
    <dbReference type="NCBI Taxonomy" id="74649"/>
    <lineage>
        <taxon>Eukaryota</taxon>
        <taxon>Viridiplantae</taxon>
        <taxon>Streptophyta</taxon>
        <taxon>Embryophyta</taxon>
        <taxon>Tracheophyta</taxon>
        <taxon>Spermatophyta</taxon>
        <taxon>Magnoliopsida</taxon>
        <taxon>eudicotyledons</taxon>
        <taxon>Gunneridae</taxon>
        <taxon>Pentapetalae</taxon>
        <taxon>rosids</taxon>
        <taxon>fabids</taxon>
        <taxon>Rosales</taxon>
        <taxon>Rosaceae</taxon>
        <taxon>Rosoideae</taxon>
        <taxon>Rosoideae incertae sedis</taxon>
        <taxon>Rosa</taxon>
    </lineage>
</organism>
<evidence type="ECO:0000313" key="2">
    <source>
        <dbReference type="Proteomes" id="UP000238479"/>
    </source>
</evidence>
<evidence type="ECO:0000313" key="1">
    <source>
        <dbReference type="EMBL" id="PRQ33105.1"/>
    </source>
</evidence>
<name>A0A2P6QFZ5_ROSCH</name>
<protein>
    <submittedName>
        <fullName evidence="1">Uncharacterized protein</fullName>
    </submittedName>
</protein>
<dbReference type="Gramene" id="PRQ33105">
    <property type="protein sequence ID" value="PRQ33105"/>
    <property type="gene ID" value="RchiOBHm_Chr5g0053801"/>
</dbReference>
<accession>A0A2P6QFZ5</accession>
<dbReference type="AlphaFoldDB" id="A0A2P6QFZ5"/>
<proteinExistence type="predicted"/>
<gene>
    <name evidence="1" type="ORF">RchiOBHm_Chr5g0053801</name>
</gene>
<dbReference type="EMBL" id="PDCK01000043">
    <property type="protein sequence ID" value="PRQ33105.1"/>
    <property type="molecule type" value="Genomic_DNA"/>
</dbReference>
<comment type="caution">
    <text evidence="1">The sequence shown here is derived from an EMBL/GenBank/DDBJ whole genome shotgun (WGS) entry which is preliminary data.</text>
</comment>
<keyword evidence="2" id="KW-1185">Reference proteome</keyword>
<sequence>MGLTKVLNLCDISDISPDISFFRRTDISRGVHILSVTVSAKFLRHCQISPIY</sequence>
<reference evidence="1 2" key="1">
    <citation type="journal article" date="2018" name="Nat. Genet.">
        <title>The Rosa genome provides new insights in the design of modern roses.</title>
        <authorList>
            <person name="Bendahmane M."/>
        </authorList>
    </citation>
    <scope>NUCLEOTIDE SEQUENCE [LARGE SCALE GENOMIC DNA]</scope>
    <source>
        <strain evidence="2">cv. Old Blush</strain>
    </source>
</reference>